<dbReference type="EMBL" id="JAVREP010000004">
    <property type="protein sequence ID" value="MDT0328450.1"/>
    <property type="molecule type" value="Genomic_DNA"/>
</dbReference>
<organism evidence="2 3">
    <name type="scientific">Nocardiopsis lambiniae</name>
    <dbReference type="NCBI Taxonomy" id="3075539"/>
    <lineage>
        <taxon>Bacteria</taxon>
        <taxon>Bacillati</taxon>
        <taxon>Actinomycetota</taxon>
        <taxon>Actinomycetes</taxon>
        <taxon>Streptosporangiales</taxon>
        <taxon>Nocardiopsidaceae</taxon>
        <taxon>Nocardiopsis</taxon>
    </lineage>
</organism>
<keyword evidence="3" id="KW-1185">Reference proteome</keyword>
<evidence type="ECO:0000313" key="2">
    <source>
        <dbReference type="EMBL" id="MDT0328450.1"/>
    </source>
</evidence>
<evidence type="ECO:0000313" key="3">
    <source>
        <dbReference type="Proteomes" id="UP001183390"/>
    </source>
</evidence>
<reference evidence="3" key="1">
    <citation type="submission" date="2023-07" db="EMBL/GenBank/DDBJ databases">
        <title>30 novel species of actinomycetes from the DSMZ collection.</title>
        <authorList>
            <person name="Nouioui I."/>
        </authorList>
    </citation>
    <scope>NUCLEOTIDE SEQUENCE [LARGE SCALE GENOMIC DNA]</scope>
    <source>
        <strain evidence="3">DSM 44743</strain>
    </source>
</reference>
<proteinExistence type="predicted"/>
<dbReference type="Proteomes" id="UP001183390">
    <property type="component" value="Unassembled WGS sequence"/>
</dbReference>
<name>A0ABU2M748_9ACTN</name>
<evidence type="ECO:0000256" key="1">
    <source>
        <dbReference type="SAM" id="MobiDB-lite"/>
    </source>
</evidence>
<accession>A0ABU2M748</accession>
<feature type="region of interest" description="Disordered" evidence="1">
    <location>
        <begin position="1"/>
        <end position="28"/>
    </location>
</feature>
<protein>
    <submittedName>
        <fullName evidence="2">Uncharacterized protein</fullName>
    </submittedName>
</protein>
<sequence length="103" mass="11602">MTLEEQDVSMLGSGPGAATGSNPRPRVQKCLPRRIPSEFHLKFSRQPALVIKNLIFASLFFGVRREAVFAFPIQARGYERAEFRLPIGERKNFHVTGKADSWA</sequence>
<dbReference type="RefSeq" id="WP_311511170.1">
    <property type="nucleotide sequence ID" value="NZ_JAVREP010000004.1"/>
</dbReference>
<comment type="caution">
    <text evidence="2">The sequence shown here is derived from an EMBL/GenBank/DDBJ whole genome shotgun (WGS) entry which is preliminary data.</text>
</comment>
<gene>
    <name evidence="2" type="ORF">RM479_08495</name>
</gene>